<sequence length="104" mass="12113">MATNAITGDPLVFDPATIWAHNEIEVANMTIARYRMGRAWTREYHKNFPISAPAEDYEDRLRLYTIHSDLCRSSLQSNVRTHRETLIVKIQELVDKYSEGYQPN</sequence>
<dbReference type="Proteomes" id="UP000223968">
    <property type="component" value="Unassembled WGS sequence"/>
</dbReference>
<evidence type="ECO:0000313" key="1">
    <source>
        <dbReference type="EMBL" id="PGH18220.1"/>
    </source>
</evidence>
<organism evidence="1 2">
    <name type="scientific">Helicocarpus griseus UAMH5409</name>
    <dbReference type="NCBI Taxonomy" id="1447875"/>
    <lineage>
        <taxon>Eukaryota</taxon>
        <taxon>Fungi</taxon>
        <taxon>Dikarya</taxon>
        <taxon>Ascomycota</taxon>
        <taxon>Pezizomycotina</taxon>
        <taxon>Eurotiomycetes</taxon>
        <taxon>Eurotiomycetidae</taxon>
        <taxon>Onygenales</taxon>
        <taxon>Ajellomycetaceae</taxon>
        <taxon>Helicocarpus</taxon>
    </lineage>
</organism>
<dbReference type="InterPro" id="IPR016477">
    <property type="entry name" value="Fructo-/Ketosamine-3-kinase"/>
</dbReference>
<dbReference type="Pfam" id="PF03881">
    <property type="entry name" value="Fructosamin_kin"/>
    <property type="match status" value="1"/>
</dbReference>
<name>A0A2B7YAK5_9EURO</name>
<keyword evidence="2" id="KW-1185">Reference proteome</keyword>
<dbReference type="EMBL" id="PDNB01000005">
    <property type="protein sequence ID" value="PGH18220.1"/>
    <property type="molecule type" value="Genomic_DNA"/>
</dbReference>
<dbReference type="OrthoDB" id="5772781at2759"/>
<evidence type="ECO:0000313" key="2">
    <source>
        <dbReference type="Proteomes" id="UP000223968"/>
    </source>
</evidence>
<proteinExistence type="predicted"/>
<gene>
    <name evidence="1" type="ORF">AJ79_00558</name>
</gene>
<protein>
    <submittedName>
        <fullName evidence="1">Uncharacterized protein</fullName>
    </submittedName>
</protein>
<reference evidence="1 2" key="1">
    <citation type="submission" date="2017-10" db="EMBL/GenBank/DDBJ databases">
        <title>Comparative genomics in systemic dimorphic fungi from Ajellomycetaceae.</title>
        <authorList>
            <person name="Munoz J.F."/>
            <person name="Mcewen J.G."/>
            <person name="Clay O.K."/>
            <person name="Cuomo C.A."/>
        </authorList>
    </citation>
    <scope>NUCLEOTIDE SEQUENCE [LARGE SCALE GENOMIC DNA]</scope>
    <source>
        <strain evidence="1 2">UAMH5409</strain>
    </source>
</reference>
<comment type="caution">
    <text evidence="1">The sequence shown here is derived from an EMBL/GenBank/DDBJ whole genome shotgun (WGS) entry which is preliminary data.</text>
</comment>
<accession>A0A2B7YAK5</accession>
<dbReference type="Gene3D" id="3.90.1200.10">
    <property type="match status" value="1"/>
</dbReference>
<dbReference type="AlphaFoldDB" id="A0A2B7YAK5"/>